<dbReference type="SUPFAM" id="SSF69593">
    <property type="entry name" value="Glycerol-3-phosphate (1)-acyltransferase"/>
    <property type="match status" value="1"/>
</dbReference>
<evidence type="ECO:0000259" key="1">
    <source>
        <dbReference type="SMART" id="SM00563"/>
    </source>
</evidence>
<evidence type="ECO:0000313" key="2">
    <source>
        <dbReference type="EMBL" id="ABL61006.1"/>
    </source>
</evidence>
<proteinExistence type="predicted"/>
<protein>
    <recommendedName>
        <fullName evidence="1">Phospholipid/glycerol acyltransferase domain-containing protein</fullName>
    </recommendedName>
</protein>
<dbReference type="InterPro" id="IPR045746">
    <property type="entry name" value="ACT14924-like_Acyltransf_dom"/>
</dbReference>
<gene>
    <name evidence="2" type="ORF">ALOHA_HF1025F10.18c</name>
</gene>
<dbReference type="EMBL" id="EF100191">
    <property type="protein sequence ID" value="ABL61006.1"/>
    <property type="molecule type" value="Genomic_DNA"/>
</dbReference>
<accession>A4GIJ6</accession>
<reference evidence="2" key="1">
    <citation type="journal article" date="2007" name="Environ. Microbiol.">
        <title>Proteorhodopsin photosystem gene clusters exhibit co-evolutionary trends and shared ancestry among diverse marine microbial phyla.</title>
        <authorList>
            <person name="McCarren J."/>
            <person name="Delong E.F."/>
        </authorList>
    </citation>
    <scope>NUCLEOTIDE SEQUENCE</scope>
</reference>
<reference evidence="2" key="2">
    <citation type="journal article" date="2007" name="Proc. Natl. Acad. Sci. U.S.A.">
        <title>Proteorhodopsin photosystem gene expression enables photophosphorylation in a heterologous host.</title>
        <authorList>
            <person name="Martinez A."/>
            <person name="Bradley A.S."/>
            <person name="Waldbauer J.R."/>
            <person name="Summons R.E."/>
            <person name="Delong E.F."/>
        </authorList>
    </citation>
    <scope>NUCLEOTIDE SEQUENCE</scope>
</reference>
<dbReference type="GO" id="GO:0016746">
    <property type="term" value="F:acyltransferase activity"/>
    <property type="evidence" value="ECO:0007669"/>
    <property type="project" value="InterPro"/>
</dbReference>
<organism evidence="2">
    <name type="scientific">uncultured marine bacterium HF10_25F10</name>
    <dbReference type="NCBI Taxonomy" id="413068"/>
    <lineage>
        <taxon>Bacteria</taxon>
        <taxon>environmental samples</taxon>
    </lineage>
</organism>
<dbReference type="InterPro" id="IPR002123">
    <property type="entry name" value="Plipid/glycerol_acylTrfase"/>
</dbReference>
<feature type="domain" description="Phospholipid/glycerol acyltransferase" evidence="1">
    <location>
        <begin position="83"/>
        <end position="206"/>
    </location>
</feature>
<dbReference type="CDD" id="cd07986">
    <property type="entry name" value="LPLAT_ACT14924-like"/>
    <property type="match status" value="1"/>
</dbReference>
<dbReference type="AlphaFoldDB" id="A4GIJ6"/>
<name>A4GIJ6_9BACT</name>
<dbReference type="SMART" id="SM00563">
    <property type="entry name" value="PlsC"/>
    <property type="match status" value="1"/>
</dbReference>
<dbReference type="Pfam" id="PF19576">
    <property type="entry name" value="Acyltransf_2"/>
    <property type="match status" value="1"/>
</dbReference>
<sequence>MQSSQTAHPIFTFADGEMGPISNTLIRSIERFSGQPKIRRLYFDYVEEDRPYASFWADALDKLSIKINLQRDAGAMIPRTGPTLVVANHPYGVIDGLVLCALMAEVRSDYKIITHRVLKQAPATMDKILPIDFDETEAALTTNIDTRQKAAEYLKRGGAVIIFPAGAISLAPNLFGDAYDKEWKTFAAKLAIQPDTVTVPFLFDGQNSLLFQAARKISLTLAYSLMFREICKLMGSTVLLTMRRPVHAEELSALGNRKAVTQFLRDRTYGVV</sequence>